<sequence length="391" mass="42700">MSKTALIDHLYAAWQRGPVSPLSLGSSGTQDAVLVTGAEDVLRVLVHDAALYTKRSHRARALLGEGLITATGEPWKRQRRALQAHFTTVGVRRYEQHISAAAQHIARHWDACAAERVPTDVGEDMRYFALDTIWRLLTGSPLDARTAGELAAVDTVVAALPTTASSGAAESEDLAPELARVDAAAYRAIAQARQAAPAAKTGILHELLDYPDQLIRDELVTLVVAGHETTATTLTWLQLLLDRNPGWREWALREGPSGHQALISEALRLYPSIWLIPRYALATTELGGQRVGEGTRVLVCPYLTHRDPALWPAPTSFDPRRFAEKPRPGTFHPFGVGARACLGQHFSMREMQTLLEALLPHHVPHFTTPHPAPVFAATLRPDGPLPATLHS</sequence>
<dbReference type="PRINTS" id="PR00385">
    <property type="entry name" value="P450"/>
</dbReference>
<protein>
    <submittedName>
        <fullName evidence="4">Cytochrome P450</fullName>
    </submittedName>
</protein>
<keyword evidence="3" id="KW-0560">Oxidoreductase</keyword>
<evidence type="ECO:0000313" key="4">
    <source>
        <dbReference type="EMBL" id="MDJ1137322.1"/>
    </source>
</evidence>
<dbReference type="InterPro" id="IPR036396">
    <property type="entry name" value="Cyt_P450_sf"/>
</dbReference>
<keyword evidence="3" id="KW-0408">Iron</keyword>
<dbReference type="PRINTS" id="PR00463">
    <property type="entry name" value="EP450I"/>
</dbReference>
<reference evidence="4 5" key="1">
    <citation type="submission" date="2023-05" db="EMBL/GenBank/DDBJ databases">
        <title>Streptantibioticus silvisoli sp. nov., acidotolerant actinomycetes 1 from pine litter.</title>
        <authorList>
            <person name="Swiecimska M."/>
            <person name="Golinska P."/>
            <person name="Sangal V."/>
            <person name="Wachnowicz B."/>
            <person name="Goodfellow M."/>
        </authorList>
    </citation>
    <scope>NUCLEOTIDE SEQUENCE [LARGE SCALE GENOMIC DNA]</scope>
    <source>
        <strain evidence="4 5">DSM 42109</strain>
    </source>
</reference>
<comment type="cofactor">
    <cofactor evidence="1">
        <name>heme</name>
        <dbReference type="ChEBI" id="CHEBI:30413"/>
    </cofactor>
</comment>
<comment type="caution">
    <text evidence="4">The sequence shown here is derived from an EMBL/GenBank/DDBJ whole genome shotgun (WGS) entry which is preliminary data.</text>
</comment>
<proteinExistence type="inferred from homology"/>
<keyword evidence="3" id="KW-0349">Heme</keyword>
<dbReference type="PROSITE" id="PS00086">
    <property type="entry name" value="CYTOCHROME_P450"/>
    <property type="match status" value="1"/>
</dbReference>
<dbReference type="PANTHER" id="PTHR24305">
    <property type="entry name" value="CYTOCHROME P450"/>
    <property type="match status" value="1"/>
</dbReference>
<dbReference type="Pfam" id="PF00067">
    <property type="entry name" value="p450"/>
    <property type="match status" value="2"/>
</dbReference>
<name>A0ABT7A8G2_9ACTN</name>
<dbReference type="PANTHER" id="PTHR24305:SF166">
    <property type="entry name" value="CYTOCHROME P450 12A4, MITOCHONDRIAL-RELATED"/>
    <property type="match status" value="1"/>
</dbReference>
<dbReference type="InterPro" id="IPR002401">
    <property type="entry name" value="Cyt_P450_E_grp-I"/>
</dbReference>
<dbReference type="SUPFAM" id="SSF48264">
    <property type="entry name" value="Cytochrome P450"/>
    <property type="match status" value="1"/>
</dbReference>
<keyword evidence="5" id="KW-1185">Reference proteome</keyword>
<dbReference type="InterPro" id="IPR017972">
    <property type="entry name" value="Cyt_P450_CS"/>
</dbReference>
<dbReference type="Proteomes" id="UP001214441">
    <property type="component" value="Unassembled WGS sequence"/>
</dbReference>
<evidence type="ECO:0000313" key="5">
    <source>
        <dbReference type="Proteomes" id="UP001214441"/>
    </source>
</evidence>
<evidence type="ECO:0000256" key="1">
    <source>
        <dbReference type="ARBA" id="ARBA00001971"/>
    </source>
</evidence>
<evidence type="ECO:0000256" key="3">
    <source>
        <dbReference type="RuleBase" id="RU000461"/>
    </source>
</evidence>
<keyword evidence="3" id="KW-0503">Monooxygenase</keyword>
<gene>
    <name evidence="4" type="ORF">NMN56_036315</name>
</gene>
<accession>A0ABT7A8G2</accession>
<dbReference type="InterPro" id="IPR001128">
    <property type="entry name" value="Cyt_P450"/>
</dbReference>
<dbReference type="Gene3D" id="1.10.630.10">
    <property type="entry name" value="Cytochrome P450"/>
    <property type="match status" value="1"/>
</dbReference>
<dbReference type="RefSeq" id="WP_274045508.1">
    <property type="nucleotide sequence ID" value="NZ_JANCPR020000055.1"/>
</dbReference>
<comment type="similarity">
    <text evidence="2 3">Belongs to the cytochrome P450 family.</text>
</comment>
<organism evidence="4 5">
    <name type="scientific">Streptomyces iconiensis</name>
    <dbReference type="NCBI Taxonomy" id="1384038"/>
    <lineage>
        <taxon>Bacteria</taxon>
        <taxon>Bacillati</taxon>
        <taxon>Actinomycetota</taxon>
        <taxon>Actinomycetes</taxon>
        <taxon>Kitasatosporales</taxon>
        <taxon>Streptomycetaceae</taxon>
        <taxon>Streptomyces</taxon>
    </lineage>
</organism>
<dbReference type="InterPro" id="IPR050121">
    <property type="entry name" value="Cytochrome_P450_monoxygenase"/>
</dbReference>
<keyword evidence="3" id="KW-0479">Metal-binding</keyword>
<evidence type="ECO:0000256" key="2">
    <source>
        <dbReference type="ARBA" id="ARBA00010617"/>
    </source>
</evidence>
<dbReference type="EMBL" id="JANCPR020000055">
    <property type="protein sequence ID" value="MDJ1137322.1"/>
    <property type="molecule type" value="Genomic_DNA"/>
</dbReference>